<feature type="compositionally biased region" description="Basic and acidic residues" evidence="1">
    <location>
        <begin position="98"/>
        <end position="108"/>
    </location>
</feature>
<dbReference type="Proteomes" id="UP000660611">
    <property type="component" value="Unassembled WGS sequence"/>
</dbReference>
<accession>A0A919Q3F4</accession>
<dbReference type="AlphaFoldDB" id="A0A919Q3F4"/>
<gene>
    <name evidence="2" type="ORF">Dsi01nite_112060</name>
</gene>
<keyword evidence="3" id="KW-1185">Reference proteome</keyword>
<protein>
    <submittedName>
        <fullName evidence="2">Uncharacterized protein</fullName>
    </submittedName>
</protein>
<proteinExistence type="predicted"/>
<feature type="region of interest" description="Disordered" evidence="1">
    <location>
        <begin position="70"/>
        <end position="114"/>
    </location>
</feature>
<comment type="caution">
    <text evidence="2">The sequence shown here is derived from an EMBL/GenBank/DDBJ whole genome shotgun (WGS) entry which is preliminary data.</text>
</comment>
<organism evidence="2 3">
    <name type="scientific">Dactylosporangium siamense</name>
    <dbReference type="NCBI Taxonomy" id="685454"/>
    <lineage>
        <taxon>Bacteria</taxon>
        <taxon>Bacillati</taxon>
        <taxon>Actinomycetota</taxon>
        <taxon>Actinomycetes</taxon>
        <taxon>Micromonosporales</taxon>
        <taxon>Micromonosporaceae</taxon>
        <taxon>Dactylosporangium</taxon>
    </lineage>
</organism>
<name>A0A919Q3F4_9ACTN</name>
<reference evidence="2" key="1">
    <citation type="submission" date="2021-01" db="EMBL/GenBank/DDBJ databases">
        <title>Whole genome shotgun sequence of Dactylosporangium siamense NBRC 106093.</title>
        <authorList>
            <person name="Komaki H."/>
            <person name="Tamura T."/>
        </authorList>
    </citation>
    <scope>NUCLEOTIDE SEQUENCE</scope>
    <source>
        <strain evidence="2">NBRC 106093</strain>
    </source>
</reference>
<evidence type="ECO:0000313" key="3">
    <source>
        <dbReference type="Proteomes" id="UP000660611"/>
    </source>
</evidence>
<sequence>MLVAYGDWSGADVTLHVEQAAWEGLGDGRGRVQCRKVSVVARGRGAAARPRRTTMWLPAPSGLYAHLRAPQLRPDAERQRHLASVPTPQSPDWAVTDPFDRDQTDIETRPAVAT</sequence>
<dbReference type="EMBL" id="BONQ01000215">
    <property type="protein sequence ID" value="GIG53165.1"/>
    <property type="molecule type" value="Genomic_DNA"/>
</dbReference>
<evidence type="ECO:0000313" key="2">
    <source>
        <dbReference type="EMBL" id="GIG53165.1"/>
    </source>
</evidence>
<evidence type="ECO:0000256" key="1">
    <source>
        <dbReference type="SAM" id="MobiDB-lite"/>
    </source>
</evidence>